<accession>A0A3P3RJR6</accession>
<protein>
    <submittedName>
        <fullName evidence="2">Uncharacterized protein</fullName>
    </submittedName>
</protein>
<dbReference type="OrthoDB" id="313543at2157"/>
<evidence type="ECO:0000313" key="3">
    <source>
        <dbReference type="Proteomes" id="UP000282322"/>
    </source>
</evidence>
<evidence type="ECO:0000256" key="1">
    <source>
        <dbReference type="SAM" id="MobiDB-lite"/>
    </source>
</evidence>
<name>A0A3P3RJR6_9EURY</name>
<dbReference type="EMBL" id="RRCH01000003">
    <property type="protein sequence ID" value="RRJ33751.1"/>
    <property type="molecule type" value="Genomic_DNA"/>
</dbReference>
<evidence type="ECO:0000313" key="2">
    <source>
        <dbReference type="EMBL" id="RRJ33751.1"/>
    </source>
</evidence>
<feature type="region of interest" description="Disordered" evidence="1">
    <location>
        <begin position="21"/>
        <end position="52"/>
    </location>
</feature>
<dbReference type="Proteomes" id="UP000282322">
    <property type="component" value="Unassembled WGS sequence"/>
</dbReference>
<feature type="compositionally biased region" description="Low complexity" evidence="1">
    <location>
        <begin position="39"/>
        <end position="52"/>
    </location>
</feature>
<proteinExistence type="predicted"/>
<dbReference type="AlphaFoldDB" id="A0A3P3RJR6"/>
<organism evidence="2 3">
    <name type="scientific">Halocatena pleomorpha</name>
    <dbReference type="NCBI Taxonomy" id="1785090"/>
    <lineage>
        <taxon>Archaea</taxon>
        <taxon>Methanobacteriati</taxon>
        <taxon>Methanobacteriota</taxon>
        <taxon>Stenosarchaea group</taxon>
        <taxon>Halobacteria</taxon>
        <taxon>Halobacteriales</taxon>
        <taxon>Natronomonadaceae</taxon>
        <taxon>Halocatena</taxon>
    </lineage>
</organism>
<keyword evidence="3" id="KW-1185">Reference proteome</keyword>
<dbReference type="PROSITE" id="PS51257">
    <property type="entry name" value="PROKAR_LIPOPROTEIN"/>
    <property type="match status" value="1"/>
</dbReference>
<dbReference type="RefSeq" id="WP_124953618.1">
    <property type="nucleotide sequence ID" value="NZ_RRCH01000003.1"/>
</dbReference>
<reference evidence="2 3" key="1">
    <citation type="submission" date="2018-11" db="EMBL/GenBank/DDBJ databases">
        <title>Taxonoimc description of Halomarina strain SPP-AMP-1.</title>
        <authorList>
            <person name="Pal Y."/>
            <person name="Srinivasana K."/>
            <person name="Verma A."/>
            <person name="Kumar P."/>
        </authorList>
    </citation>
    <scope>NUCLEOTIDE SEQUENCE [LARGE SCALE GENOMIC DNA]</scope>
    <source>
        <strain evidence="2 3">SPP-AMP-1</strain>
    </source>
</reference>
<sequence>MNRRALLKAIGGSATFGLAGCTTRRSSRGTEQNDTRPETATTDAGDTTTDTGTSVFTNRSFDVISTECGAGTNESSASFETARIRVTGTITGSDSCYTAKLKRATSKAGTLTVSIQSYKRENDGPCSMCLTDIKYDAVFEFKNEAPRRIVVLHNDTEVLNESRE</sequence>
<gene>
    <name evidence="2" type="ORF">EIK79_02880</name>
</gene>
<comment type="caution">
    <text evidence="2">The sequence shown here is derived from an EMBL/GenBank/DDBJ whole genome shotgun (WGS) entry which is preliminary data.</text>
</comment>